<feature type="domain" description="GH16" evidence="18">
    <location>
        <begin position="23"/>
        <end position="287"/>
    </location>
</feature>
<sequence length="411" mass="45645">MQLVQSIWLALILLWAHVKADEVIQCNSTTSCPQDMPCCSQFGECGTGDYCLGGCNPSFSYSLNACMAMPICKDSSFNFGDNYTSKVLKKEKYMGNASQGDWAYTGYLMDYNDEDSMVIAMPKYTGGTVLSSTRYIWYGKVSAKLKTSRGKGVVSAFILFSDVQDEIDNEWIGSNLGQLQTNYYFEGVLNYTHGHRINTSDTFDNYHTYEIDWQEDKLTWSVDGVVGRTLHKNDTYNHTTNKYMYPQTPSRVQISLWPGGNATSSDSVKEWAGGEIDWDSADMKDPGYYYMLLNEINVTCYDPPANTERSGSSAYSYINSDRYLSKDVAITDNETMLYSYKGSGLEPKLGKQNHTGKSSSSQSSTALPPGASTAFYQNIKSTNSKTVNKNAGTVRRPGALAVVALILSHII</sequence>
<dbReference type="GO" id="GO:0000144">
    <property type="term" value="C:cellular bud neck septin ring"/>
    <property type="evidence" value="ECO:0007669"/>
    <property type="project" value="EnsemblFungi"/>
</dbReference>
<feature type="chain" id="PRO_5010304724" description="Crh-like protein" evidence="17">
    <location>
        <begin position="21"/>
        <end position="411"/>
    </location>
</feature>
<evidence type="ECO:0000256" key="6">
    <source>
        <dbReference type="ARBA" id="ARBA00022729"/>
    </source>
</evidence>
<dbReference type="eggNOG" id="ENOG502QVQI">
    <property type="taxonomic scope" value="Eukaryota"/>
</dbReference>
<dbReference type="PROSITE" id="PS51762">
    <property type="entry name" value="GH16_2"/>
    <property type="match status" value="1"/>
</dbReference>
<evidence type="ECO:0000256" key="5">
    <source>
        <dbReference type="ARBA" id="ARBA00022679"/>
    </source>
</evidence>
<dbReference type="GO" id="GO:0016757">
    <property type="term" value="F:glycosyltransferase activity"/>
    <property type="evidence" value="ECO:0007669"/>
    <property type="project" value="UniProtKB-KW"/>
</dbReference>
<dbReference type="InterPro" id="IPR050546">
    <property type="entry name" value="Glycosyl_Hydrlase_16"/>
</dbReference>
<evidence type="ECO:0000256" key="10">
    <source>
        <dbReference type="ARBA" id="ARBA00023288"/>
    </source>
</evidence>
<dbReference type="GO" id="GO:0031505">
    <property type="term" value="P:fungal-type cell wall organization"/>
    <property type="evidence" value="ECO:0007669"/>
    <property type="project" value="EnsemblFungi"/>
</dbReference>
<dbReference type="InterPro" id="IPR000757">
    <property type="entry name" value="Beta-glucanase-like"/>
</dbReference>
<comment type="similarity">
    <text evidence="13">Belongs to the glycosyl hydrolase 16 family. CRH1 subfamily.</text>
</comment>
<dbReference type="InterPro" id="IPR017168">
    <property type="entry name" value="CHR-like"/>
</dbReference>
<protein>
    <recommendedName>
        <fullName evidence="14">Crh-like protein</fullName>
        <ecNumber evidence="14">3.2.-.-</ecNumber>
    </recommendedName>
</protein>
<evidence type="ECO:0000256" key="3">
    <source>
        <dbReference type="ARBA" id="ARBA00022622"/>
    </source>
</evidence>
<keyword evidence="12" id="KW-0961">Cell wall biogenesis/degradation</keyword>
<reference evidence="19 20" key="1">
    <citation type="submission" date="2016-08" db="EMBL/GenBank/DDBJ databases">
        <title>Draft genome sequence of allopolyploid Zygosaccharomyces rouxii.</title>
        <authorList>
            <person name="Watanabe J."/>
            <person name="Uehara K."/>
            <person name="Mogi Y."/>
            <person name="Tsukioka Y."/>
        </authorList>
    </citation>
    <scope>NUCLEOTIDE SEQUENCE [LARGE SCALE GENOMIC DNA]</scope>
    <source>
        <strain evidence="19 20">NBRC 110957</strain>
    </source>
</reference>
<dbReference type="PIRSF" id="PIRSF037299">
    <property type="entry name" value="Glycosidase_CRH1_prd"/>
    <property type="match status" value="1"/>
</dbReference>
<evidence type="ECO:0000256" key="2">
    <source>
        <dbReference type="ARBA" id="ARBA00004589"/>
    </source>
</evidence>
<evidence type="ECO:0000256" key="15">
    <source>
        <dbReference type="PIRSR" id="PIRSR037299-1"/>
    </source>
</evidence>
<accession>A0A1Q3A2P4</accession>
<evidence type="ECO:0000256" key="4">
    <source>
        <dbReference type="ARBA" id="ARBA00022676"/>
    </source>
</evidence>
<dbReference type="GO" id="GO:0005975">
    <property type="term" value="P:carbohydrate metabolic process"/>
    <property type="evidence" value="ECO:0007669"/>
    <property type="project" value="InterPro"/>
</dbReference>
<evidence type="ECO:0000256" key="1">
    <source>
        <dbReference type="ARBA" id="ARBA00000822"/>
    </source>
</evidence>
<keyword evidence="8 14" id="KW-0472">Membrane</keyword>
<dbReference type="Pfam" id="PF00722">
    <property type="entry name" value="Glyco_hydro_16"/>
    <property type="match status" value="1"/>
</dbReference>
<evidence type="ECO:0000256" key="12">
    <source>
        <dbReference type="ARBA" id="ARBA00023316"/>
    </source>
</evidence>
<dbReference type="GO" id="GO:0098552">
    <property type="term" value="C:side of membrane"/>
    <property type="evidence" value="ECO:0007669"/>
    <property type="project" value="UniProtKB-KW"/>
</dbReference>
<keyword evidence="3" id="KW-0336">GPI-anchor</keyword>
<evidence type="ECO:0000256" key="9">
    <source>
        <dbReference type="ARBA" id="ARBA00023180"/>
    </source>
</evidence>
<dbReference type="InterPro" id="IPR013320">
    <property type="entry name" value="ConA-like_dom_sf"/>
</dbReference>
<dbReference type="SUPFAM" id="SSF49899">
    <property type="entry name" value="Concanavalin A-like lectins/glucanases"/>
    <property type="match status" value="1"/>
</dbReference>
<keyword evidence="4" id="KW-0328">Glycosyltransferase</keyword>
<evidence type="ECO:0000256" key="16">
    <source>
        <dbReference type="SAM" id="MobiDB-lite"/>
    </source>
</evidence>
<evidence type="ECO:0000256" key="7">
    <source>
        <dbReference type="ARBA" id="ARBA00022801"/>
    </source>
</evidence>
<feature type="region of interest" description="Disordered" evidence="16">
    <location>
        <begin position="348"/>
        <end position="368"/>
    </location>
</feature>
<evidence type="ECO:0000313" key="20">
    <source>
        <dbReference type="Proteomes" id="UP000187013"/>
    </source>
</evidence>
<keyword evidence="7 14" id="KW-0378">Hydrolase</keyword>
<keyword evidence="10" id="KW-0449">Lipoprotein</keyword>
<evidence type="ECO:0000259" key="18">
    <source>
        <dbReference type="PROSITE" id="PS51762"/>
    </source>
</evidence>
<dbReference type="AlphaFoldDB" id="A0A1Q3A2P4"/>
<dbReference type="PANTHER" id="PTHR10963:SF22">
    <property type="entry name" value="GLYCOSIDASE CRH2-RELATED"/>
    <property type="match status" value="1"/>
</dbReference>
<evidence type="ECO:0000256" key="17">
    <source>
        <dbReference type="SAM" id="SignalP"/>
    </source>
</evidence>
<dbReference type="OMA" id="WNATANQ"/>
<proteinExistence type="inferred from homology"/>
<feature type="active site" description="Proton donor" evidence="15">
    <location>
        <position position="170"/>
    </location>
</feature>
<dbReference type="Proteomes" id="UP000187013">
    <property type="component" value="Unassembled WGS sequence"/>
</dbReference>
<dbReference type="GO" id="GO:0009277">
    <property type="term" value="C:fungal-type cell wall"/>
    <property type="evidence" value="ECO:0007669"/>
    <property type="project" value="EnsemblFungi"/>
</dbReference>
<dbReference type="FunFam" id="2.60.120.200:FF:000159">
    <property type="entry name" value="Glycosidase"/>
    <property type="match status" value="1"/>
</dbReference>
<name>A0A1Q3A2P4_ZYGRO</name>
<feature type="active site" description="Nucleophile" evidence="15">
    <location>
        <position position="166"/>
    </location>
</feature>
<evidence type="ECO:0000256" key="11">
    <source>
        <dbReference type="ARBA" id="ARBA00023295"/>
    </source>
</evidence>
<dbReference type="GO" id="GO:0006030">
    <property type="term" value="P:chitin metabolic process"/>
    <property type="evidence" value="ECO:0007669"/>
    <property type="project" value="EnsemblFungi"/>
</dbReference>
<comment type="caution">
    <text evidence="19">The sequence shown here is derived from an EMBL/GenBank/DDBJ whole genome shotgun (WGS) entry which is preliminary data.</text>
</comment>
<gene>
    <name evidence="19" type="ORF">ZYGR_0S01240</name>
</gene>
<evidence type="ECO:0000256" key="13">
    <source>
        <dbReference type="ARBA" id="ARBA00038074"/>
    </source>
</evidence>
<dbReference type="OrthoDB" id="4781at2759"/>
<dbReference type="CDD" id="cd02183">
    <property type="entry name" value="GH16_fungal_CRH1_transglycosylase"/>
    <property type="match status" value="1"/>
</dbReference>
<feature type="signal peptide" evidence="17">
    <location>
        <begin position="1"/>
        <end position="20"/>
    </location>
</feature>
<comment type="subcellular location">
    <subcellularLocation>
        <location evidence="2">Membrane</location>
        <topology evidence="2">Lipid-anchor</topology>
        <topology evidence="2">GPI-anchor</topology>
    </subcellularLocation>
</comment>
<keyword evidence="6 17" id="KW-0732">Signal</keyword>
<evidence type="ECO:0000256" key="8">
    <source>
        <dbReference type="ARBA" id="ARBA00023136"/>
    </source>
</evidence>
<keyword evidence="5" id="KW-0808">Transferase</keyword>
<organism evidence="19 20">
    <name type="scientific">Zygosaccharomyces rouxii</name>
    <dbReference type="NCBI Taxonomy" id="4956"/>
    <lineage>
        <taxon>Eukaryota</taxon>
        <taxon>Fungi</taxon>
        <taxon>Dikarya</taxon>
        <taxon>Ascomycota</taxon>
        <taxon>Saccharomycotina</taxon>
        <taxon>Saccharomycetes</taxon>
        <taxon>Saccharomycetales</taxon>
        <taxon>Saccharomycetaceae</taxon>
        <taxon>Zygosaccharomyces</taxon>
    </lineage>
</organism>
<dbReference type="Gene3D" id="2.60.120.200">
    <property type="match status" value="1"/>
</dbReference>
<evidence type="ECO:0000313" key="19">
    <source>
        <dbReference type="EMBL" id="GAV49991.1"/>
    </source>
</evidence>
<keyword evidence="11" id="KW-0326">Glycosidase</keyword>
<dbReference type="EMBL" id="BDGX01000019">
    <property type="protein sequence ID" value="GAV49991.1"/>
    <property type="molecule type" value="Genomic_DNA"/>
</dbReference>
<comment type="catalytic activity">
    <reaction evidence="1">
        <text>Random endo-hydrolysis of N-acetyl-beta-D-glucosaminide (1-&gt;4)-beta-linkages in chitin and chitodextrins.</text>
        <dbReference type="EC" id="3.2.1.14"/>
    </reaction>
</comment>
<dbReference type="GO" id="GO:0008843">
    <property type="term" value="F:endochitinase activity"/>
    <property type="evidence" value="ECO:0007669"/>
    <property type="project" value="UniProtKB-EC"/>
</dbReference>
<keyword evidence="9" id="KW-0325">Glycoprotein</keyword>
<dbReference type="EC" id="3.2.-.-" evidence="14"/>
<evidence type="ECO:0000256" key="14">
    <source>
        <dbReference type="PIRNR" id="PIRNR037299"/>
    </source>
</evidence>
<dbReference type="PANTHER" id="PTHR10963">
    <property type="entry name" value="GLYCOSYL HYDROLASE-RELATED"/>
    <property type="match status" value="1"/>
</dbReference>